<accession>A0A7J5ACR9</accession>
<dbReference type="Proteomes" id="UP000467305">
    <property type="component" value="Unassembled WGS sequence"/>
</dbReference>
<name>A0A7J5ACR9_9FLAO</name>
<dbReference type="AlphaFoldDB" id="A0A7J5ACR9"/>
<reference evidence="2 3" key="1">
    <citation type="submission" date="2019-09" db="EMBL/GenBank/DDBJ databases">
        <authorList>
            <person name="Cao W.R."/>
        </authorList>
    </citation>
    <scope>NUCLEOTIDE SEQUENCE [LARGE SCALE GENOMIC DNA]</scope>
    <source>
        <strain evidence="3">a4</strain>
    </source>
</reference>
<evidence type="ECO:0000313" key="2">
    <source>
        <dbReference type="EMBL" id="KAB1155310.1"/>
    </source>
</evidence>
<feature type="signal peptide" evidence="1">
    <location>
        <begin position="1"/>
        <end position="22"/>
    </location>
</feature>
<organism evidence="2 3">
    <name type="scientific">Tenacibaculum aiptasiae</name>
    <dbReference type="NCBI Taxonomy" id="426481"/>
    <lineage>
        <taxon>Bacteria</taxon>
        <taxon>Pseudomonadati</taxon>
        <taxon>Bacteroidota</taxon>
        <taxon>Flavobacteriia</taxon>
        <taxon>Flavobacteriales</taxon>
        <taxon>Flavobacteriaceae</taxon>
        <taxon>Tenacibaculum</taxon>
    </lineage>
</organism>
<dbReference type="EMBL" id="WAAU01000024">
    <property type="protein sequence ID" value="KAB1155310.1"/>
    <property type="molecule type" value="Genomic_DNA"/>
</dbReference>
<dbReference type="PROSITE" id="PS51257">
    <property type="entry name" value="PROKAR_LIPOPROTEIN"/>
    <property type="match status" value="1"/>
</dbReference>
<dbReference type="RefSeq" id="WP_150900419.1">
    <property type="nucleotide sequence ID" value="NZ_WAAU01000024.1"/>
</dbReference>
<protein>
    <recommendedName>
        <fullName evidence="4">Lipoprotein</fullName>
    </recommendedName>
</protein>
<evidence type="ECO:0000256" key="1">
    <source>
        <dbReference type="SAM" id="SignalP"/>
    </source>
</evidence>
<gene>
    <name evidence="2" type="ORF">F7018_12615</name>
</gene>
<keyword evidence="1" id="KW-0732">Signal</keyword>
<evidence type="ECO:0000313" key="3">
    <source>
        <dbReference type="Proteomes" id="UP000467305"/>
    </source>
</evidence>
<comment type="caution">
    <text evidence="2">The sequence shown here is derived from an EMBL/GenBank/DDBJ whole genome shotgun (WGS) entry which is preliminary data.</text>
</comment>
<proteinExistence type="predicted"/>
<keyword evidence="3" id="KW-1185">Reference proteome</keyword>
<sequence length="161" mass="18448">MKNLLKTTITLLLTILALSCNLEENLDSLENQSLHYEDFFKKVSNMKLKTSEENVIYINYKWDATKETIEYLNSKEKEPDFFILELESEDNIASRIEEGGYQVDCDRGGDGSNNWSKTCNGKWSCAKLIAKCLNEGGCATICQQQMIYIPQTNTFYLNVVE</sequence>
<evidence type="ECO:0008006" key="4">
    <source>
        <dbReference type="Google" id="ProtNLM"/>
    </source>
</evidence>
<dbReference type="OrthoDB" id="1151143at2"/>
<feature type="chain" id="PRO_5029836833" description="Lipoprotein" evidence="1">
    <location>
        <begin position="23"/>
        <end position="161"/>
    </location>
</feature>